<dbReference type="RefSeq" id="WP_097013522.1">
    <property type="nucleotide sequence ID" value="NZ_LT907975.1"/>
</dbReference>
<evidence type="ECO:0000256" key="2">
    <source>
        <dbReference type="ARBA" id="ARBA00023002"/>
    </source>
</evidence>
<dbReference type="InterPro" id="IPR005255">
    <property type="entry name" value="PdxA_fam"/>
</dbReference>
<dbReference type="EMBL" id="LT907975">
    <property type="protein sequence ID" value="SOB60855.1"/>
    <property type="molecule type" value="Genomic_DNA"/>
</dbReference>
<dbReference type="Gene3D" id="3.40.718.10">
    <property type="entry name" value="Isopropylmalate Dehydrogenase"/>
    <property type="match status" value="1"/>
</dbReference>
<reference evidence="5" key="1">
    <citation type="submission" date="2017-09" db="EMBL/GenBank/DDBJ databases">
        <authorList>
            <person name="Regsiter A."/>
            <person name="William W."/>
        </authorList>
    </citation>
    <scope>NUCLEOTIDE SEQUENCE [LARGE SCALE GENOMIC DNA]</scope>
    <source>
        <strain evidence="5">500-1</strain>
    </source>
</reference>
<evidence type="ECO:0000313" key="5">
    <source>
        <dbReference type="Proteomes" id="UP000219215"/>
    </source>
</evidence>
<sequence length="339" mass="36528">MRTVCITLGDPCGLGPELVVRHFARESARRDEKVLIIGPESALVREMDRHGVHPFYVRLDKPEDIENQDADVFLYEPPQLSRLGFVAGEATREGGLAAGVSLDVAVSLLADGKADGLLTCPLNKAMLHKAGFDFPGHTEFLAEKLGVGKENVCMHLCGHAPKEDDKPKLRVSLVTTHPPICEVPKLVTGERILHCLRLTNDFVQAMGFGNRIAVCGLNPHAGEGGRIGLEEETVITPAIEAARSEGMNISGPLPADTVFHFAAKGEYAAVLAMYHDQGLGPLKLLHFSEAVNVTLGLPCPRTSPDHGTGYDLVGTGRASIKSFQAAYDMVRRLVESKGK</sequence>
<gene>
    <name evidence="4" type="primary">pdxA</name>
    <name evidence="4" type="ORF">DPRO_3936</name>
</gene>
<dbReference type="PANTHER" id="PTHR30004:SF6">
    <property type="entry name" value="D-THREONATE 4-PHOSPHATE DEHYDROGENASE"/>
    <property type="match status" value="1"/>
</dbReference>
<evidence type="ECO:0000313" key="4">
    <source>
        <dbReference type="EMBL" id="SOB60855.1"/>
    </source>
</evidence>
<dbReference type="AlphaFoldDB" id="A0A2C8FDX3"/>
<dbReference type="GO" id="GO:0046872">
    <property type="term" value="F:metal ion binding"/>
    <property type="evidence" value="ECO:0007669"/>
    <property type="project" value="UniProtKB-KW"/>
</dbReference>
<dbReference type="GO" id="GO:0050570">
    <property type="term" value="F:4-hydroxythreonine-4-phosphate dehydrogenase activity"/>
    <property type="evidence" value="ECO:0007669"/>
    <property type="project" value="UniProtKB-EC"/>
</dbReference>
<dbReference type="OrthoDB" id="9801783at2"/>
<dbReference type="KEGG" id="pprf:DPRO_3936"/>
<dbReference type="EC" id="1.1.1.262" evidence="4"/>
<protein>
    <submittedName>
        <fullName evidence="4">4-hydroxythreonine-4-phosphate dehydrogenase</fullName>
        <ecNumber evidence="4">1.1.1.262</ecNumber>
    </submittedName>
</protein>
<proteinExistence type="predicted"/>
<dbReference type="Proteomes" id="UP000219215">
    <property type="component" value="Chromosome DPRO"/>
</dbReference>
<dbReference type="NCBIfam" id="TIGR00557">
    <property type="entry name" value="pdxA"/>
    <property type="match status" value="1"/>
</dbReference>
<dbReference type="GO" id="GO:0051287">
    <property type="term" value="F:NAD binding"/>
    <property type="evidence" value="ECO:0007669"/>
    <property type="project" value="InterPro"/>
</dbReference>
<name>A0A2C8FDX3_9BACT</name>
<dbReference type="Pfam" id="PF04166">
    <property type="entry name" value="PdxA"/>
    <property type="match status" value="1"/>
</dbReference>
<keyword evidence="1" id="KW-0479">Metal-binding</keyword>
<organism evidence="4 5">
    <name type="scientific">Pseudodesulfovibrio profundus</name>
    <dbReference type="NCBI Taxonomy" id="57320"/>
    <lineage>
        <taxon>Bacteria</taxon>
        <taxon>Pseudomonadati</taxon>
        <taxon>Thermodesulfobacteriota</taxon>
        <taxon>Desulfovibrionia</taxon>
        <taxon>Desulfovibrionales</taxon>
        <taxon>Desulfovibrionaceae</taxon>
    </lineage>
</organism>
<evidence type="ECO:0000256" key="1">
    <source>
        <dbReference type="ARBA" id="ARBA00022723"/>
    </source>
</evidence>
<keyword evidence="5" id="KW-1185">Reference proteome</keyword>
<keyword evidence="2 4" id="KW-0560">Oxidoreductase</keyword>
<accession>A0A2C8FDX3</accession>
<evidence type="ECO:0000256" key="3">
    <source>
        <dbReference type="ARBA" id="ARBA00023027"/>
    </source>
</evidence>
<dbReference type="PANTHER" id="PTHR30004">
    <property type="entry name" value="4-HYDROXYTHREONINE-4-PHOSPHATE DEHYDROGENASE"/>
    <property type="match status" value="1"/>
</dbReference>
<keyword evidence="3" id="KW-0520">NAD</keyword>
<dbReference type="SUPFAM" id="SSF53659">
    <property type="entry name" value="Isocitrate/Isopropylmalate dehydrogenase-like"/>
    <property type="match status" value="1"/>
</dbReference>